<gene>
    <name evidence="4" type="ORF">B0H15DRAFT_809430</name>
</gene>
<feature type="region of interest" description="Disordered" evidence="2">
    <location>
        <begin position="1"/>
        <end position="30"/>
    </location>
</feature>
<evidence type="ECO:0000256" key="2">
    <source>
        <dbReference type="SAM" id="MobiDB-lite"/>
    </source>
</evidence>
<evidence type="ECO:0000256" key="1">
    <source>
        <dbReference type="ARBA" id="ARBA00006832"/>
    </source>
</evidence>
<comment type="similarity">
    <text evidence="1">Belongs to the VPS72/YL1 family.</text>
</comment>
<dbReference type="InterPro" id="IPR046757">
    <property type="entry name" value="YL1_N"/>
</dbReference>
<evidence type="ECO:0000313" key="4">
    <source>
        <dbReference type="EMBL" id="KAJ7104311.1"/>
    </source>
</evidence>
<protein>
    <submittedName>
        <fullName evidence="4">YL1 nuclear protein-domain-containing protein</fullName>
    </submittedName>
</protein>
<name>A0AAD6UQJ1_9AGAR</name>
<sequence length="469" mass="51637">MPESDTDTVADAELLVRRRSRRSTAGNRMEAAMAEMELDESMKDGEDDADFTNPLDEEDIFDADFESTDEEAQDEEATGEIVAGDEDRRARKATRSRLEKATDAAHARNKATFGPQDLTSTPKVKRRVALGGAVNAVTGETIAERRPAHRQSMRKHTVLNTSLTETRLKHSKEKKAAQAPKKPRPEGRAASQAELIARALDAEEGNIVEHRDYLKLEEEKRRRARVVRPAVEGPLLRWVSRVEEDKVTIQPPPAYPYAYAPGSSGGGYLFPTYLLPAAGSSTVSPSNNVANSTFASPTSTSSSSMVQNPSISTHSLYRPTGAPYLPYAPPAAPIVRREKAAHNYVVHEEMQGGEPDTPAGRSTTRHQSAHISKPSWAATMTAMFGGHVDWEEVKVYAGKNRPLARPVQICPITGRAAPYRDPRTGVPFADVGAFETLTRLLKHDYVWAPEFGAYIRQEVPEAKPVRMED</sequence>
<feature type="compositionally biased region" description="Acidic residues" evidence="2">
    <location>
        <begin position="1"/>
        <end position="10"/>
    </location>
</feature>
<dbReference type="GO" id="GO:0005634">
    <property type="term" value="C:nucleus"/>
    <property type="evidence" value="ECO:0007669"/>
    <property type="project" value="TreeGrafter"/>
</dbReference>
<comment type="caution">
    <text evidence="4">The sequence shown here is derived from an EMBL/GenBank/DDBJ whole genome shotgun (WGS) entry which is preliminary data.</text>
</comment>
<dbReference type="SMART" id="SM00993">
    <property type="entry name" value="YL1_C"/>
    <property type="match status" value="1"/>
</dbReference>
<feature type="domain" description="Vps72/YL1 C-terminal" evidence="3">
    <location>
        <begin position="408"/>
        <end position="437"/>
    </location>
</feature>
<dbReference type="PANTHER" id="PTHR13275">
    <property type="entry name" value="YL-1 PROTEIN TRANSCRIPTION FACTOR-LIKE 1"/>
    <property type="match status" value="1"/>
</dbReference>
<dbReference type="PANTHER" id="PTHR13275:SF4">
    <property type="entry name" value="VACUOLAR PROTEIN SORTING-ASSOCIATED PROTEIN 72 HOMOLOG"/>
    <property type="match status" value="1"/>
</dbReference>
<organism evidence="4 5">
    <name type="scientific">Mycena belliarum</name>
    <dbReference type="NCBI Taxonomy" id="1033014"/>
    <lineage>
        <taxon>Eukaryota</taxon>
        <taxon>Fungi</taxon>
        <taxon>Dikarya</taxon>
        <taxon>Basidiomycota</taxon>
        <taxon>Agaricomycotina</taxon>
        <taxon>Agaricomycetes</taxon>
        <taxon>Agaricomycetidae</taxon>
        <taxon>Agaricales</taxon>
        <taxon>Marasmiineae</taxon>
        <taxon>Mycenaceae</taxon>
        <taxon>Mycena</taxon>
    </lineage>
</organism>
<keyword evidence="5" id="KW-1185">Reference proteome</keyword>
<dbReference type="EMBL" id="JARJCN010000001">
    <property type="protein sequence ID" value="KAJ7104311.1"/>
    <property type="molecule type" value="Genomic_DNA"/>
</dbReference>
<feature type="compositionally biased region" description="Basic and acidic residues" evidence="2">
    <location>
        <begin position="96"/>
        <end position="106"/>
    </location>
</feature>
<dbReference type="Pfam" id="PF08265">
    <property type="entry name" value="YL1_C"/>
    <property type="match status" value="1"/>
</dbReference>
<feature type="region of interest" description="Disordered" evidence="2">
    <location>
        <begin position="67"/>
        <end position="119"/>
    </location>
</feature>
<proteinExistence type="inferred from homology"/>
<evidence type="ECO:0000259" key="3">
    <source>
        <dbReference type="SMART" id="SM00993"/>
    </source>
</evidence>
<evidence type="ECO:0000313" key="5">
    <source>
        <dbReference type="Proteomes" id="UP001222325"/>
    </source>
</evidence>
<feature type="region of interest" description="Disordered" evidence="2">
    <location>
        <begin position="166"/>
        <end position="190"/>
    </location>
</feature>
<dbReference type="InterPro" id="IPR013272">
    <property type="entry name" value="Vps72/YL1_C"/>
</dbReference>
<dbReference type="Pfam" id="PF05764">
    <property type="entry name" value="YL1"/>
    <property type="match status" value="1"/>
</dbReference>
<feature type="compositionally biased region" description="Acidic residues" evidence="2">
    <location>
        <begin position="67"/>
        <end position="78"/>
    </location>
</feature>
<accession>A0AAD6UQJ1</accession>
<dbReference type="Proteomes" id="UP001222325">
    <property type="component" value="Unassembled WGS sequence"/>
</dbReference>
<dbReference type="AlphaFoldDB" id="A0AAD6UQJ1"/>
<reference evidence="4" key="1">
    <citation type="submission" date="2023-03" db="EMBL/GenBank/DDBJ databases">
        <title>Massive genome expansion in bonnet fungi (Mycena s.s.) driven by repeated elements and novel gene families across ecological guilds.</title>
        <authorList>
            <consortium name="Lawrence Berkeley National Laboratory"/>
            <person name="Harder C.B."/>
            <person name="Miyauchi S."/>
            <person name="Viragh M."/>
            <person name="Kuo A."/>
            <person name="Thoen E."/>
            <person name="Andreopoulos B."/>
            <person name="Lu D."/>
            <person name="Skrede I."/>
            <person name="Drula E."/>
            <person name="Henrissat B."/>
            <person name="Morin E."/>
            <person name="Kohler A."/>
            <person name="Barry K."/>
            <person name="LaButti K."/>
            <person name="Morin E."/>
            <person name="Salamov A."/>
            <person name="Lipzen A."/>
            <person name="Mereny Z."/>
            <person name="Hegedus B."/>
            <person name="Baldrian P."/>
            <person name="Stursova M."/>
            <person name="Weitz H."/>
            <person name="Taylor A."/>
            <person name="Grigoriev I.V."/>
            <person name="Nagy L.G."/>
            <person name="Martin F."/>
            <person name="Kauserud H."/>
        </authorList>
    </citation>
    <scope>NUCLEOTIDE SEQUENCE</scope>
    <source>
        <strain evidence="4">CBHHK173m</strain>
    </source>
</reference>